<accession>A0A6J5EHC7</accession>
<evidence type="ECO:0000256" key="1">
    <source>
        <dbReference type="SAM" id="MobiDB-lite"/>
    </source>
</evidence>
<dbReference type="EMBL" id="CABVQD010000015">
    <property type="protein sequence ID" value="VWB89591.1"/>
    <property type="molecule type" value="Genomic_DNA"/>
</dbReference>
<keyword evidence="3" id="KW-1185">Reference proteome</keyword>
<gene>
    <name evidence="2" type="ORF">BPA30113_04155</name>
</gene>
<reference evidence="2 3" key="1">
    <citation type="submission" date="2019-09" db="EMBL/GenBank/DDBJ databases">
        <authorList>
            <person name="Depoorter E."/>
        </authorList>
    </citation>
    <scope>NUCLEOTIDE SEQUENCE [LARGE SCALE GENOMIC DNA]</scope>
    <source>
        <strain evidence="2">LMG 30113</strain>
    </source>
</reference>
<evidence type="ECO:0000313" key="3">
    <source>
        <dbReference type="Proteomes" id="UP000494330"/>
    </source>
</evidence>
<sequence length="258" mass="28220">MANLASGNPCPLQRFRGRKTKNPAWSRVPVDETRIGHLRCTSSGVLGCGGRSVAPNPVRGLDMKSDTESNQARIVGQQMQTVGQAVDTYIANRYTPISQLQNAAGGAGDPGPRTCSGTTCAIMIQTLVNEGLLPATHQNPNSFGARYNITLSVSGTSPNWDVTGLVATPQPWPSQCRADRRLRRRLERTDHNRAIAGPTGLSGRHGDQPLFSLPAPGRLLANDRWPEHVGRHHSQHQQRRQYHRHGAISIHPGRHQLR</sequence>
<organism evidence="2 3">
    <name type="scientific">Burkholderia paludis</name>
    <dbReference type="NCBI Taxonomy" id="1506587"/>
    <lineage>
        <taxon>Bacteria</taxon>
        <taxon>Pseudomonadati</taxon>
        <taxon>Pseudomonadota</taxon>
        <taxon>Betaproteobacteria</taxon>
        <taxon>Burkholderiales</taxon>
        <taxon>Burkholderiaceae</taxon>
        <taxon>Burkholderia</taxon>
        <taxon>Burkholderia cepacia complex</taxon>
    </lineage>
</organism>
<protein>
    <submittedName>
        <fullName evidence="2">Uncharacterized protein</fullName>
    </submittedName>
</protein>
<proteinExistence type="predicted"/>
<dbReference type="AlphaFoldDB" id="A0A6J5EHC7"/>
<evidence type="ECO:0000313" key="2">
    <source>
        <dbReference type="EMBL" id="VWB89591.1"/>
    </source>
</evidence>
<dbReference type="Proteomes" id="UP000494330">
    <property type="component" value="Unassembled WGS sequence"/>
</dbReference>
<name>A0A6J5EHC7_9BURK</name>
<feature type="region of interest" description="Disordered" evidence="1">
    <location>
        <begin position="230"/>
        <end position="258"/>
    </location>
</feature>